<proteinExistence type="predicted"/>
<feature type="compositionally biased region" description="Basic and acidic residues" evidence="1">
    <location>
        <begin position="422"/>
        <end position="457"/>
    </location>
</feature>
<feature type="region of interest" description="Disordered" evidence="1">
    <location>
        <begin position="308"/>
        <end position="400"/>
    </location>
</feature>
<dbReference type="Proteomes" id="UP000192927">
    <property type="component" value="Unassembled WGS sequence"/>
</dbReference>
<evidence type="ECO:0000313" key="3">
    <source>
        <dbReference type="Proteomes" id="UP000192927"/>
    </source>
</evidence>
<feature type="region of interest" description="Disordered" evidence="1">
    <location>
        <begin position="422"/>
        <end position="624"/>
    </location>
</feature>
<accession>A0A1W5D252</accession>
<protein>
    <submittedName>
        <fullName evidence="2">Uncharacterized protein</fullName>
    </submittedName>
</protein>
<feature type="region of interest" description="Disordered" evidence="1">
    <location>
        <begin position="196"/>
        <end position="242"/>
    </location>
</feature>
<feature type="compositionally biased region" description="Basic residues" evidence="1">
    <location>
        <begin position="527"/>
        <end position="541"/>
    </location>
</feature>
<feature type="compositionally biased region" description="Acidic residues" evidence="1">
    <location>
        <begin position="220"/>
        <end position="233"/>
    </location>
</feature>
<keyword evidence="3" id="KW-1185">Reference proteome</keyword>
<organism evidence="2 3">
    <name type="scientific">Lasallia pustulata</name>
    <dbReference type="NCBI Taxonomy" id="136370"/>
    <lineage>
        <taxon>Eukaryota</taxon>
        <taxon>Fungi</taxon>
        <taxon>Dikarya</taxon>
        <taxon>Ascomycota</taxon>
        <taxon>Pezizomycotina</taxon>
        <taxon>Lecanoromycetes</taxon>
        <taxon>OSLEUM clade</taxon>
        <taxon>Umbilicariomycetidae</taxon>
        <taxon>Umbilicariales</taxon>
        <taxon>Umbilicariaceae</taxon>
        <taxon>Lasallia</taxon>
    </lineage>
</organism>
<name>A0A1W5D252_9LECA</name>
<sequence length="624" mass="69220">MDTEERRTEVTQPRHVQPPSILVHDPWGRVTLVWPYQTYERPSPQFVRQPNLLQTRPRPERPSAQYVRQLHFLRTSRGPERRPERPSAQYVRQLSFLRHQAKAKTCFGRDARASTRYISRSLIPSKRATLGSIRAAAKLPQHQAKARATFSSIRAGAKLPQHQAKAKTCFGRDVRGEIFVVSGYYVASGADSVHQRSCHRRFPEASEEEASAKEAPKEEATEEEDPEEEAPEEEAQRKKPRRNYCLPTITQASFTRVLNLQSITRLLEPSVKTILSGFSWIRAKMDDGFAQTREPDDLFEDEFTPITEPIPQHIPAPSPLPSQTPQYPRADRSSRARTNGRNLKPGEASREPLSTNIASAAVAVNEPSKENESHAQPQTQAVRGDRSGTGGVRKPKLTEDELSARLEAVKLNNAKREEAHRLAEADEASFQHREQQAQVKRREETAAKRVQDAEREKNRLRKLKAQGGREWDEDKVEQDTTNGRSSQYRRGAHGGVGPYDNNARSDGSRYGDVNQDEEGAGFSPRGGRGRGGRGGRGRGRGRGGYESGGYESARGIPPHRQSISSAPVTSAEKDFPALPGPAGKTSGLESKRAAATASEPVQSPVGEKGSWAEQVEANAPAGGW</sequence>
<feature type="compositionally biased region" description="Basic and acidic residues" evidence="1">
    <location>
        <begin position="210"/>
        <end position="219"/>
    </location>
</feature>
<dbReference type="EMBL" id="FWEW01001411">
    <property type="protein sequence ID" value="SLM36959.1"/>
    <property type="molecule type" value="Genomic_DNA"/>
</dbReference>
<dbReference type="AlphaFoldDB" id="A0A1W5D252"/>
<evidence type="ECO:0000313" key="2">
    <source>
        <dbReference type="EMBL" id="SLM36959.1"/>
    </source>
</evidence>
<feature type="compositionally biased region" description="Polar residues" evidence="1">
    <location>
        <begin position="479"/>
        <end position="488"/>
    </location>
</feature>
<evidence type="ECO:0000256" key="1">
    <source>
        <dbReference type="SAM" id="MobiDB-lite"/>
    </source>
</evidence>
<reference evidence="3" key="1">
    <citation type="submission" date="2017-03" db="EMBL/GenBank/DDBJ databases">
        <authorList>
            <person name="Sharma R."/>
            <person name="Thines M."/>
        </authorList>
    </citation>
    <scope>NUCLEOTIDE SEQUENCE [LARGE SCALE GENOMIC DNA]</scope>
</reference>
<feature type="compositionally biased region" description="Pro residues" evidence="1">
    <location>
        <begin position="312"/>
        <end position="322"/>
    </location>
</feature>